<dbReference type="Pfam" id="PF22621">
    <property type="entry name" value="CurL-like_PKS_C"/>
    <property type="match status" value="1"/>
</dbReference>
<dbReference type="OrthoDB" id="7617297at2"/>
<evidence type="ECO:0000256" key="1">
    <source>
        <dbReference type="ARBA" id="ARBA00022450"/>
    </source>
</evidence>
<gene>
    <name evidence="10" type="ORF">ENSA7_37980</name>
</gene>
<dbReference type="InterPro" id="IPR016039">
    <property type="entry name" value="Thiolase-like"/>
</dbReference>
<evidence type="ECO:0000256" key="4">
    <source>
        <dbReference type="ARBA" id="ARBA00023268"/>
    </source>
</evidence>
<dbReference type="InterPro" id="IPR018201">
    <property type="entry name" value="Ketoacyl_synth_AS"/>
</dbReference>
<dbReference type="PROSITE" id="PS52004">
    <property type="entry name" value="KS3_2"/>
    <property type="match status" value="1"/>
</dbReference>
<dbReference type="Pfam" id="PF08242">
    <property type="entry name" value="Methyltransf_12"/>
    <property type="match status" value="1"/>
</dbReference>
<name>A0A2S9YN24_9BACT</name>
<dbReference type="SMART" id="SM01294">
    <property type="entry name" value="PKS_PP_betabranch"/>
    <property type="match status" value="1"/>
</dbReference>
<evidence type="ECO:0000259" key="8">
    <source>
        <dbReference type="PROSITE" id="PS52004"/>
    </source>
</evidence>
<dbReference type="InterPro" id="IPR014030">
    <property type="entry name" value="Ketoacyl_synth_N"/>
</dbReference>
<dbReference type="SMART" id="SM00826">
    <property type="entry name" value="PKS_DH"/>
    <property type="match status" value="1"/>
</dbReference>
<dbReference type="Gene3D" id="3.40.47.10">
    <property type="match status" value="1"/>
</dbReference>
<dbReference type="EMBL" id="PVNL01000074">
    <property type="protein sequence ID" value="PRQ06479.1"/>
    <property type="molecule type" value="Genomic_DNA"/>
</dbReference>
<dbReference type="RefSeq" id="WP_106090766.1">
    <property type="nucleotide sequence ID" value="NZ_PVNL01000074.1"/>
</dbReference>
<dbReference type="InterPro" id="IPR020807">
    <property type="entry name" value="PKS_DH"/>
</dbReference>
<accession>A0A2S9YN24</accession>
<dbReference type="PROSITE" id="PS00606">
    <property type="entry name" value="KS3_1"/>
    <property type="match status" value="1"/>
</dbReference>
<dbReference type="Pfam" id="PF00109">
    <property type="entry name" value="ketoacyl-synt"/>
    <property type="match status" value="1"/>
</dbReference>
<dbReference type="InterPro" id="IPR036291">
    <property type="entry name" value="NAD(P)-bd_dom_sf"/>
</dbReference>
<dbReference type="SMART" id="SM00825">
    <property type="entry name" value="PKS_KS"/>
    <property type="match status" value="1"/>
</dbReference>
<dbReference type="FunFam" id="3.40.47.10:FF:000019">
    <property type="entry name" value="Polyketide synthase type I"/>
    <property type="match status" value="1"/>
</dbReference>
<dbReference type="GO" id="GO:0004312">
    <property type="term" value="F:fatty acid synthase activity"/>
    <property type="evidence" value="ECO:0007669"/>
    <property type="project" value="TreeGrafter"/>
</dbReference>
<dbReference type="InterPro" id="IPR050091">
    <property type="entry name" value="PKS_NRPS_Biosynth_Enz"/>
</dbReference>
<comment type="caution">
    <text evidence="10">The sequence shown here is derived from an EMBL/GenBank/DDBJ whole genome shotgun (WGS) entry which is preliminary data.</text>
</comment>
<dbReference type="CDD" id="cd08955">
    <property type="entry name" value="KR_2_FAS_SDR_x"/>
    <property type="match status" value="1"/>
</dbReference>
<dbReference type="Gene3D" id="3.10.129.110">
    <property type="entry name" value="Polyketide synthase dehydratase"/>
    <property type="match status" value="1"/>
</dbReference>
<feature type="domain" description="Ketosynthase family 3 (KS3)" evidence="8">
    <location>
        <begin position="35"/>
        <end position="460"/>
    </location>
</feature>
<evidence type="ECO:0000256" key="3">
    <source>
        <dbReference type="ARBA" id="ARBA00022679"/>
    </source>
</evidence>
<dbReference type="SUPFAM" id="SSF51735">
    <property type="entry name" value="NAD(P)-binding Rossmann-fold domains"/>
    <property type="match status" value="2"/>
</dbReference>
<protein>
    <submittedName>
        <fullName evidence="10">Phenolphthiocerol synthesis polyketide synthase type I Pks15/1</fullName>
        <ecNumber evidence="10">2.3.1.41</ecNumber>
    </submittedName>
</protein>
<dbReference type="GO" id="GO:0006633">
    <property type="term" value="P:fatty acid biosynthetic process"/>
    <property type="evidence" value="ECO:0007669"/>
    <property type="project" value="InterPro"/>
</dbReference>
<dbReference type="SUPFAM" id="SSF53335">
    <property type="entry name" value="S-adenosyl-L-methionine-dependent methyltransferases"/>
    <property type="match status" value="1"/>
</dbReference>
<dbReference type="Pfam" id="PF02801">
    <property type="entry name" value="Ketoacyl-synt_C"/>
    <property type="match status" value="1"/>
</dbReference>
<keyword evidence="10" id="KW-0012">Acyltransferase</keyword>
<keyword evidence="4" id="KW-0511">Multifunctional enzyme</keyword>
<dbReference type="PANTHER" id="PTHR43775">
    <property type="entry name" value="FATTY ACID SYNTHASE"/>
    <property type="match status" value="1"/>
</dbReference>
<feature type="active site" description="Proton acceptor; for dehydratase activity" evidence="6">
    <location>
        <position position="863"/>
    </location>
</feature>
<dbReference type="GO" id="GO:0031177">
    <property type="term" value="F:phosphopantetheine binding"/>
    <property type="evidence" value="ECO:0007669"/>
    <property type="project" value="InterPro"/>
</dbReference>
<dbReference type="InterPro" id="IPR013968">
    <property type="entry name" value="PKS_KR"/>
</dbReference>
<evidence type="ECO:0000259" key="9">
    <source>
        <dbReference type="PROSITE" id="PS52019"/>
    </source>
</evidence>
<feature type="active site" description="Proton donor; for dehydratase activity" evidence="6">
    <location>
        <position position="1040"/>
    </location>
</feature>
<dbReference type="SUPFAM" id="SSF53901">
    <property type="entry name" value="Thiolase-like"/>
    <property type="match status" value="1"/>
</dbReference>
<feature type="domain" description="PKS/mFAS DH" evidence="9">
    <location>
        <begin position="830"/>
        <end position="1122"/>
    </location>
</feature>
<dbReference type="InterPro" id="IPR029063">
    <property type="entry name" value="SAM-dependent_MTases_sf"/>
</dbReference>
<dbReference type="SUPFAM" id="SSF47336">
    <property type="entry name" value="ACP-like"/>
    <property type="match status" value="1"/>
</dbReference>
<feature type="region of interest" description="N-terminal hotdog fold" evidence="6">
    <location>
        <begin position="830"/>
        <end position="960"/>
    </location>
</feature>
<sequence>MSEVEYAELMRRAMRRIAETEAELARLRAAPRQVGEPLAIVSMACRLPGADNPEQLWRLLEAGHSPVREVPATRWNVERWYDEDPERVGRSYSRWGCFLDDVTGFDAGLFGISRREAQWMDPQQRILLEVVWEALERGGHSPRSTQPREFGVFVGASSFDYMRLATAARERVDAHTGSGVAPSALAGRVAFCFGLSGPTLTIDSACSSSLVAVHLACQALRSGECEAAIAAGTSLMLAPDMSLIEARTRMLAPDGKCKSFDARADGVVRGEGVGVVLLRRLSDALRDGDPIVAIIRGSAVNQNGHGGSLTTPHAGAQRELLRRACANAGVDGAELDVVEAHGTGTAVGDPIEAEALSAALCVGRGPDQPLWIGTLKPNLGHLEATAGIAGLIKLALMIERGTLLPTANLDQPNPKIDWRGDKLAISTTARAWPERPDGARLGGVSAFGFAGTNCHVIVGRAARAQAQAQAQQAQTGLLTLSAQTPTALVGLAQRWRDRLAVGHDHEVADLCWTAAVGRAQLRERLAVVGDRRQLIAALDSFVAGLGSPSVHRDQAREPATCGWLVAELDATSGGSDAALTTDEPAAVRLLAVLERADTVLTASDPAARIRFVRRVARLVELRPNLICLDEIVGVGSSAALAAWLAGALELDVAARLSWLWTLHRRAAPAERDPIERMYEAELDRLVWVAPTCGLVDTRGARIHDSYDARRALTLAPVSDRDPGVAEAQAALEAAGATSILSLVGGAADPGRDSLVQLAIDLDRDLDTRALLELDAAAWVRGHARRLGPPARRVQAPVYPFEHAPAWLPHLRPGEHPETEAQTFAGQRPEHPLLGRAIELVGGEPKRRFEARISSESPAWLGDHRVFGEVVFPGAGWIEIALAAGRELFGRDAIELEEVEFLRPLTLASGRGVALQTVLEAEDGPHGWRIEIHARALDGADATAEWTLHASARVRPLEHARGPAEPRPATLVATPDQVPGQPGALEARALELGVSFGPDFCVLEAHGSNAPAGPDQHGAIVLHEHLAARDHTMLAHPIVVDACLRVIGAEPEFAEGRDPWLPARVARVRCWRRTPARSWCRARSEQLDARRRSATARCFTEAGEPCFELDGLELTRHRPQRDALGSAASWIYKLDWRRLGALGPACSPAIDVSQLTAAAAAEPVPPELLARIQDYASGLDELELLAGDCVSAGLGSLGGLDHGATVDVAQLRARWGVGEAFDGALTRMLDILVERGELARVGANGRSRWQVTRSGPHAEFEPPDQLRARLSELADRRQALTHEVDTLTRCGTRLPAILRGQADPLELLMGADARAVERLYRAPMIELKNRRIAGVVRALIDARESDPGLRLLEVGAGTGETAAAIFTMYDAIGREPAEYCLTDVSPAFLDRARERFAGRRWLRTERLDLDDPPPLGAASLGRFDVIVASNVLHVTRDLRRSLAHLRRLLAPGGVLVIMEGAAALRWVDLSFGLTAGWWRFGDRDLRPDYPLLPAPAWQRLLEAQGFASVSCLAPARPELAILAQQSVIVAQVDGAAATADPRARWLIVGGGQLGAALSARLREIGEAAVQLVESNGGVAPSVAPSVAELRGGPHSLTGRRVDVCDRAALAELWRELAAADAAPTHVVHLWRLDGSKIDAHTTGAELRARGEAQARSALALVQATLDALADHPPTLWFLTRGAVAISEGHPRVDGLAGAPLWGLGRVVDSEHPELACRRLDLDDDASPAEIVELLRASPVEDELALREGARWAPRLNPAELRASEGPSFDPTGGYVITGGLGGVGLATAQWLVTHGARRLALLGRRPPSASARASVAALAREGVTVVVAEVDVSDETALTHTLSSVRAELGPLRGVFHSAGVIADGTVHKLDWDRFAQVLAPKVEGAWNLHRATAGDPLDHFVLYSSAVALLRAWGQANHCAANSFLPALAAHRRARGLPATVVDWGAWADVGAADRPEAGARMHALGMGTMPAAQALDAMAAVLGASLGHAAIMPIDWRRFTGRLRATPLLRELAELDDLGSPGLLGMGRAGETSRLLTQLRESSPPDRPELLLGHLRERVAKLMGLRRPETLDAGQPLFELGLDSLMAIELKNGLGRDLGLRLRSTLLFDFPTVASLAEHLLAELDARLDHRDQLRAPRPAAPAPAREPARDDTLAEEIRGLDELALGALIDAEFETFAGELP</sequence>
<dbReference type="Gene3D" id="1.10.1200.10">
    <property type="entry name" value="ACP-like"/>
    <property type="match status" value="1"/>
</dbReference>
<dbReference type="InterPro" id="IPR020806">
    <property type="entry name" value="PKS_PP-bd"/>
</dbReference>
<feature type="domain" description="Carrier" evidence="7">
    <location>
        <begin position="2050"/>
        <end position="2125"/>
    </location>
</feature>
<dbReference type="InterPro" id="IPR057326">
    <property type="entry name" value="KR_dom"/>
</dbReference>
<dbReference type="InterPro" id="IPR049900">
    <property type="entry name" value="PKS_mFAS_DH"/>
</dbReference>
<dbReference type="InterPro" id="IPR009081">
    <property type="entry name" value="PP-bd_ACP"/>
</dbReference>
<dbReference type="SMART" id="SM00823">
    <property type="entry name" value="PKS_PP"/>
    <property type="match status" value="1"/>
</dbReference>
<evidence type="ECO:0000256" key="6">
    <source>
        <dbReference type="PROSITE-ProRule" id="PRU01363"/>
    </source>
</evidence>
<keyword evidence="3 10" id="KW-0808">Transferase</keyword>
<evidence type="ECO:0000313" key="10">
    <source>
        <dbReference type="EMBL" id="PRQ06479.1"/>
    </source>
</evidence>
<dbReference type="CDD" id="cd02440">
    <property type="entry name" value="AdoMet_MTases"/>
    <property type="match status" value="1"/>
</dbReference>
<keyword evidence="1" id="KW-0596">Phosphopantetheine</keyword>
<dbReference type="Proteomes" id="UP000238823">
    <property type="component" value="Unassembled WGS sequence"/>
</dbReference>
<dbReference type="CDD" id="cd00833">
    <property type="entry name" value="PKS"/>
    <property type="match status" value="1"/>
</dbReference>
<dbReference type="PROSITE" id="PS50075">
    <property type="entry name" value="CARRIER"/>
    <property type="match status" value="1"/>
</dbReference>
<dbReference type="InterPro" id="IPR036736">
    <property type="entry name" value="ACP-like_sf"/>
</dbReference>
<feature type="region of interest" description="C-terminal hotdog fold" evidence="6">
    <location>
        <begin position="976"/>
        <end position="1122"/>
    </location>
</feature>
<dbReference type="InterPro" id="IPR013217">
    <property type="entry name" value="Methyltransf_12"/>
</dbReference>
<evidence type="ECO:0000256" key="5">
    <source>
        <dbReference type="ARBA" id="ARBA00054155"/>
    </source>
</evidence>
<comment type="function">
    <text evidence="5">Involved in production of the polyketide antibiotic thailandamide.</text>
</comment>
<dbReference type="InterPro" id="IPR042104">
    <property type="entry name" value="PKS_dehydratase_sf"/>
</dbReference>
<dbReference type="Pfam" id="PF08659">
    <property type="entry name" value="KR"/>
    <property type="match status" value="1"/>
</dbReference>
<dbReference type="Gene3D" id="3.40.50.150">
    <property type="entry name" value="Vaccinia Virus protein VP39"/>
    <property type="match status" value="1"/>
</dbReference>
<dbReference type="SMART" id="SM00822">
    <property type="entry name" value="PKS_KR"/>
    <property type="match status" value="1"/>
</dbReference>
<evidence type="ECO:0000259" key="7">
    <source>
        <dbReference type="PROSITE" id="PS50075"/>
    </source>
</evidence>
<dbReference type="InterPro" id="IPR049551">
    <property type="entry name" value="PKS_DH_C"/>
</dbReference>
<dbReference type="Pfam" id="PF21089">
    <property type="entry name" value="PKS_DH_N"/>
    <property type="match status" value="1"/>
</dbReference>
<dbReference type="Pfam" id="PF14765">
    <property type="entry name" value="PS-DH"/>
    <property type="match status" value="1"/>
</dbReference>
<keyword evidence="2" id="KW-0597">Phosphoprotein</keyword>
<dbReference type="InterPro" id="IPR020841">
    <property type="entry name" value="PKS_Beta-ketoAc_synthase_dom"/>
</dbReference>
<dbReference type="Gene3D" id="3.40.50.720">
    <property type="entry name" value="NAD(P)-binding Rossmann-like Domain"/>
    <property type="match status" value="1"/>
</dbReference>
<dbReference type="PROSITE" id="PS52019">
    <property type="entry name" value="PKS_MFAS_DH"/>
    <property type="match status" value="1"/>
</dbReference>
<dbReference type="InterPro" id="IPR049552">
    <property type="entry name" value="PKS_DH_N"/>
</dbReference>
<reference evidence="10 11" key="1">
    <citation type="submission" date="2018-03" db="EMBL/GenBank/DDBJ databases">
        <title>Draft Genome Sequences of the Obligatory Marine Myxobacteria Enhygromyxa salina SWB007.</title>
        <authorList>
            <person name="Poehlein A."/>
            <person name="Moghaddam J.A."/>
            <person name="Harms H."/>
            <person name="Alanjari M."/>
            <person name="Koenig G.M."/>
            <person name="Daniel R."/>
            <person name="Schaeberle T.F."/>
        </authorList>
    </citation>
    <scope>NUCLEOTIDE SEQUENCE [LARGE SCALE GENOMIC DNA]</scope>
    <source>
        <strain evidence="10 11">SWB007</strain>
    </source>
</reference>
<dbReference type="InterPro" id="IPR014031">
    <property type="entry name" value="Ketoacyl_synth_C"/>
</dbReference>
<dbReference type="Pfam" id="PF00550">
    <property type="entry name" value="PP-binding"/>
    <property type="match status" value="1"/>
</dbReference>
<dbReference type="PANTHER" id="PTHR43775:SF51">
    <property type="entry name" value="INACTIVE PHENOLPHTHIOCEROL SYNTHESIS POLYKETIDE SYNTHASE TYPE I PKS1-RELATED"/>
    <property type="match status" value="1"/>
</dbReference>
<organism evidence="10 11">
    <name type="scientific">Enhygromyxa salina</name>
    <dbReference type="NCBI Taxonomy" id="215803"/>
    <lineage>
        <taxon>Bacteria</taxon>
        <taxon>Pseudomonadati</taxon>
        <taxon>Myxococcota</taxon>
        <taxon>Polyangia</taxon>
        <taxon>Nannocystales</taxon>
        <taxon>Nannocystaceae</taxon>
        <taxon>Enhygromyxa</taxon>
    </lineage>
</organism>
<evidence type="ECO:0000313" key="11">
    <source>
        <dbReference type="Proteomes" id="UP000238823"/>
    </source>
</evidence>
<proteinExistence type="predicted"/>
<dbReference type="EC" id="2.3.1.41" evidence="10"/>
<dbReference type="GO" id="GO:0004315">
    <property type="term" value="F:3-oxoacyl-[acyl-carrier-protein] synthase activity"/>
    <property type="evidence" value="ECO:0007669"/>
    <property type="project" value="UniProtKB-EC"/>
</dbReference>
<evidence type="ECO:0000256" key="2">
    <source>
        <dbReference type="ARBA" id="ARBA00022553"/>
    </source>
</evidence>